<name>A0AAD8MVA0_9APIA</name>
<dbReference type="SUPFAM" id="SSF51126">
    <property type="entry name" value="Pectin lyase-like"/>
    <property type="match status" value="1"/>
</dbReference>
<comment type="caution">
    <text evidence="12">The sequence shown here is derived from an EMBL/GenBank/DDBJ whole genome shotgun (WGS) entry which is preliminary data.</text>
</comment>
<reference evidence="12" key="2">
    <citation type="submission" date="2023-05" db="EMBL/GenBank/DDBJ databases">
        <authorList>
            <person name="Schelkunov M.I."/>
        </authorList>
    </citation>
    <scope>NUCLEOTIDE SEQUENCE</scope>
    <source>
        <strain evidence="12">Hsosn_3</strain>
        <tissue evidence="12">Leaf</tissue>
    </source>
</reference>
<feature type="active site" evidence="8">
    <location>
        <position position="240"/>
    </location>
</feature>
<reference evidence="12" key="1">
    <citation type="submission" date="2023-02" db="EMBL/GenBank/DDBJ databases">
        <title>Genome of toxic invasive species Heracleum sosnowskyi carries increased number of genes despite the absence of recent whole-genome duplications.</title>
        <authorList>
            <person name="Schelkunov M."/>
            <person name="Shtratnikova V."/>
            <person name="Makarenko M."/>
            <person name="Klepikova A."/>
            <person name="Omelchenko D."/>
            <person name="Novikova G."/>
            <person name="Obukhova E."/>
            <person name="Bogdanov V."/>
            <person name="Penin A."/>
            <person name="Logacheva M."/>
        </authorList>
    </citation>
    <scope>NUCLEOTIDE SEQUENCE</scope>
    <source>
        <strain evidence="12">Hsosn_3</strain>
        <tissue evidence="12">Leaf</tissue>
    </source>
</reference>
<dbReference type="Pfam" id="PF00295">
    <property type="entry name" value="Glyco_hydro_28"/>
    <property type="match status" value="1"/>
</dbReference>
<evidence type="ECO:0000256" key="9">
    <source>
        <dbReference type="RuleBase" id="RU361169"/>
    </source>
</evidence>
<comment type="subcellular location">
    <subcellularLocation>
        <location evidence="1">Secreted</location>
        <location evidence="1">Cell wall</location>
    </subcellularLocation>
</comment>
<evidence type="ECO:0000313" key="13">
    <source>
        <dbReference type="Proteomes" id="UP001237642"/>
    </source>
</evidence>
<keyword evidence="3" id="KW-0134">Cell wall</keyword>
<evidence type="ECO:0000256" key="1">
    <source>
        <dbReference type="ARBA" id="ARBA00004191"/>
    </source>
</evidence>
<feature type="compositionally biased region" description="Polar residues" evidence="10">
    <location>
        <begin position="372"/>
        <end position="384"/>
    </location>
</feature>
<dbReference type="InterPro" id="IPR000743">
    <property type="entry name" value="Glyco_hydro_28"/>
</dbReference>
<evidence type="ECO:0000256" key="11">
    <source>
        <dbReference type="SAM" id="SignalP"/>
    </source>
</evidence>
<proteinExistence type="inferred from homology"/>
<keyword evidence="7" id="KW-0961">Cell wall biogenesis/degradation</keyword>
<dbReference type="PANTHER" id="PTHR31375">
    <property type="match status" value="1"/>
</dbReference>
<evidence type="ECO:0000256" key="8">
    <source>
        <dbReference type="PROSITE-ProRule" id="PRU10052"/>
    </source>
</evidence>
<evidence type="ECO:0000256" key="5">
    <source>
        <dbReference type="ARBA" id="ARBA00022801"/>
    </source>
</evidence>
<dbReference type="AlphaFoldDB" id="A0AAD8MVA0"/>
<feature type="signal peptide" evidence="11">
    <location>
        <begin position="1"/>
        <end position="24"/>
    </location>
</feature>
<dbReference type="Proteomes" id="UP001237642">
    <property type="component" value="Unassembled WGS sequence"/>
</dbReference>
<dbReference type="InterPro" id="IPR006626">
    <property type="entry name" value="PbH1"/>
</dbReference>
<dbReference type="SMART" id="SM00710">
    <property type="entry name" value="PbH1"/>
    <property type="match status" value="5"/>
</dbReference>
<dbReference type="GO" id="GO:0071555">
    <property type="term" value="P:cell wall organization"/>
    <property type="evidence" value="ECO:0007669"/>
    <property type="project" value="UniProtKB-KW"/>
</dbReference>
<accession>A0AAD8MVA0</accession>
<gene>
    <name evidence="12" type="ORF">POM88_019063</name>
</gene>
<keyword evidence="5 9" id="KW-0378">Hydrolase</keyword>
<dbReference type="FunFam" id="2.160.20.10:FF:000016">
    <property type="entry name" value="Polygalacturonase 7"/>
    <property type="match status" value="1"/>
</dbReference>
<keyword evidence="6 9" id="KW-0326">Glycosidase</keyword>
<evidence type="ECO:0000256" key="2">
    <source>
        <dbReference type="ARBA" id="ARBA00008834"/>
    </source>
</evidence>
<evidence type="ECO:0000256" key="7">
    <source>
        <dbReference type="ARBA" id="ARBA00023316"/>
    </source>
</evidence>
<evidence type="ECO:0000256" key="3">
    <source>
        <dbReference type="ARBA" id="ARBA00022512"/>
    </source>
</evidence>
<keyword evidence="4" id="KW-0964">Secreted</keyword>
<dbReference type="Gene3D" id="2.160.20.10">
    <property type="entry name" value="Single-stranded right-handed beta-helix, Pectin lyase-like"/>
    <property type="match status" value="1"/>
</dbReference>
<dbReference type="GO" id="GO:0004650">
    <property type="term" value="F:polygalacturonase activity"/>
    <property type="evidence" value="ECO:0007669"/>
    <property type="project" value="InterPro"/>
</dbReference>
<evidence type="ECO:0000256" key="6">
    <source>
        <dbReference type="ARBA" id="ARBA00023295"/>
    </source>
</evidence>
<evidence type="ECO:0000313" key="12">
    <source>
        <dbReference type="EMBL" id="KAK1390885.1"/>
    </source>
</evidence>
<keyword evidence="13" id="KW-1185">Reference proteome</keyword>
<evidence type="ECO:0000256" key="4">
    <source>
        <dbReference type="ARBA" id="ARBA00022525"/>
    </source>
</evidence>
<feature type="region of interest" description="Disordered" evidence="10">
    <location>
        <begin position="372"/>
        <end position="393"/>
    </location>
</feature>
<dbReference type="InterPro" id="IPR012334">
    <property type="entry name" value="Pectin_lyas_fold"/>
</dbReference>
<comment type="similarity">
    <text evidence="2 9">Belongs to the glycosyl hydrolase 28 family.</text>
</comment>
<feature type="chain" id="PRO_5042120727" evidence="11">
    <location>
        <begin position="25"/>
        <end position="393"/>
    </location>
</feature>
<sequence length="393" mass="41903">MAKLILISWIVVFTLLALFSISNAGNTVNVMKYGAKPDGKSDSTQAFVKAWVAVCNSAQAVTMYVPQGRFVIKAVEFRGPCKSKINVQIDGTIVAPADYRALGNTGNWILFIKVNRVTVNGGTLDGRGAGFWNCRKSGNNCPEGARSITFNWANDIKISGLTSINSQAAHLVINGCNNVMVQNVRLNAPDQSPNTDGIHVQTSTGVTITGTTIKTGDDCVSIGPGTRNLWMERIQCGPGHGVSIGSLGKVANEAGVQNITLINSAFTGSDNGLRIKSWARPTNSFVSNVVYQNIQMRNVENPIIIDQNYCPNNQGCPHQTSGVKITGVTYKNVQGTSASKVAVTFDCSPTRPCTGIKLQDVKLSYLNTDARSTCKNSGGSTSGISMPDSCLKK</sequence>
<keyword evidence="11" id="KW-0732">Signal</keyword>
<dbReference type="GO" id="GO:0005975">
    <property type="term" value="P:carbohydrate metabolic process"/>
    <property type="evidence" value="ECO:0007669"/>
    <property type="project" value="InterPro"/>
</dbReference>
<dbReference type="InterPro" id="IPR011050">
    <property type="entry name" value="Pectin_lyase_fold/virulence"/>
</dbReference>
<dbReference type="EMBL" id="JAUIZM010000004">
    <property type="protein sequence ID" value="KAK1390885.1"/>
    <property type="molecule type" value="Genomic_DNA"/>
</dbReference>
<protein>
    <submittedName>
        <fullName evidence="12">Polygalacturonase-like</fullName>
    </submittedName>
</protein>
<dbReference type="PROSITE" id="PS00502">
    <property type="entry name" value="POLYGALACTURONASE"/>
    <property type="match status" value="1"/>
</dbReference>
<evidence type="ECO:0000256" key="10">
    <source>
        <dbReference type="SAM" id="MobiDB-lite"/>
    </source>
</evidence>
<organism evidence="12 13">
    <name type="scientific">Heracleum sosnowskyi</name>
    <dbReference type="NCBI Taxonomy" id="360622"/>
    <lineage>
        <taxon>Eukaryota</taxon>
        <taxon>Viridiplantae</taxon>
        <taxon>Streptophyta</taxon>
        <taxon>Embryophyta</taxon>
        <taxon>Tracheophyta</taxon>
        <taxon>Spermatophyta</taxon>
        <taxon>Magnoliopsida</taxon>
        <taxon>eudicotyledons</taxon>
        <taxon>Gunneridae</taxon>
        <taxon>Pentapetalae</taxon>
        <taxon>asterids</taxon>
        <taxon>campanulids</taxon>
        <taxon>Apiales</taxon>
        <taxon>Apiaceae</taxon>
        <taxon>Apioideae</taxon>
        <taxon>apioid superclade</taxon>
        <taxon>Tordylieae</taxon>
        <taxon>Tordyliinae</taxon>
        <taxon>Heracleum</taxon>
    </lineage>
</organism>